<dbReference type="OrthoDB" id="67965at2759"/>
<dbReference type="InterPro" id="IPR010721">
    <property type="entry name" value="UstE-like"/>
</dbReference>
<dbReference type="Gene3D" id="1.20.120.1630">
    <property type="match status" value="1"/>
</dbReference>
<feature type="region of interest" description="Disordered" evidence="1">
    <location>
        <begin position="1"/>
        <end position="27"/>
    </location>
</feature>
<protein>
    <recommendedName>
        <fullName evidence="4">DUF1295-domain-containing protein</fullName>
    </recommendedName>
</protein>
<dbReference type="PANTHER" id="PTHR32251:SF15">
    <property type="entry name" value="3-OXO-5-ALPHA-STEROID 4-DEHYDROGENASE (DUF1295)"/>
    <property type="match status" value="1"/>
</dbReference>
<evidence type="ECO:0008006" key="4">
    <source>
        <dbReference type="Google" id="ProtNLM"/>
    </source>
</evidence>
<dbReference type="AlphaFoldDB" id="A0A167RXX7"/>
<dbReference type="EMBL" id="KV417266">
    <property type="protein sequence ID" value="KZP01394.1"/>
    <property type="molecule type" value="Genomic_DNA"/>
</dbReference>
<evidence type="ECO:0000313" key="2">
    <source>
        <dbReference type="EMBL" id="KZP01394.1"/>
    </source>
</evidence>
<sequence length="343" mass="38044">MAISSNNPVLVPPTTRTPIPPYTPHQPASRSLLPPLGTSFLLHAGSSLAVYALGRATDRAEAKDWLWPSGMVVNAWWQAVGMRVVFDGVKLADAWDELTWREKLLLGGVTAWGSRLFYRLVSRSLARGTDDPRYDSLKSQPGFWTSALFKSYLPEALFQTLITLPFTAPFRLTPAPHALAGNPWTAWDTFSVGLWGSGMALSALADVQLLPAHTGKVQTSGVWSLVRHPTALGDALVHLSFPLLTLATPFWNTWYLLGPAAEYAYLRFWFVGGDAGEDEQVAQYAREDTRKWNDWKNWAKDVNSFWPGFNAIANKWSYIVIACGAGTVVLERAVRNWASPRLV</sequence>
<dbReference type="Proteomes" id="UP000076738">
    <property type="component" value="Unassembled WGS sequence"/>
</dbReference>
<dbReference type="Pfam" id="PF06966">
    <property type="entry name" value="DUF1295"/>
    <property type="match status" value="1"/>
</dbReference>
<evidence type="ECO:0000256" key="1">
    <source>
        <dbReference type="SAM" id="MobiDB-lite"/>
    </source>
</evidence>
<proteinExistence type="predicted"/>
<gene>
    <name evidence="2" type="ORF">CALVIDRAFT_532153</name>
</gene>
<keyword evidence="3" id="KW-1185">Reference proteome</keyword>
<organism evidence="2 3">
    <name type="scientific">Calocera viscosa (strain TUFC12733)</name>
    <dbReference type="NCBI Taxonomy" id="1330018"/>
    <lineage>
        <taxon>Eukaryota</taxon>
        <taxon>Fungi</taxon>
        <taxon>Dikarya</taxon>
        <taxon>Basidiomycota</taxon>
        <taxon>Agaricomycotina</taxon>
        <taxon>Dacrymycetes</taxon>
        <taxon>Dacrymycetales</taxon>
        <taxon>Dacrymycetaceae</taxon>
        <taxon>Calocera</taxon>
    </lineage>
</organism>
<dbReference type="GO" id="GO:0016020">
    <property type="term" value="C:membrane"/>
    <property type="evidence" value="ECO:0007669"/>
    <property type="project" value="TreeGrafter"/>
</dbReference>
<accession>A0A167RXX7</accession>
<evidence type="ECO:0000313" key="3">
    <source>
        <dbReference type="Proteomes" id="UP000076738"/>
    </source>
</evidence>
<name>A0A167RXX7_CALVF</name>
<dbReference type="PANTHER" id="PTHR32251">
    <property type="entry name" value="3-OXO-5-ALPHA-STEROID 4-DEHYDROGENASE"/>
    <property type="match status" value="1"/>
</dbReference>
<reference evidence="2 3" key="1">
    <citation type="journal article" date="2016" name="Mol. Biol. Evol.">
        <title>Comparative Genomics of Early-Diverging Mushroom-Forming Fungi Provides Insights into the Origins of Lignocellulose Decay Capabilities.</title>
        <authorList>
            <person name="Nagy L.G."/>
            <person name="Riley R."/>
            <person name="Tritt A."/>
            <person name="Adam C."/>
            <person name="Daum C."/>
            <person name="Floudas D."/>
            <person name="Sun H."/>
            <person name="Yadav J.S."/>
            <person name="Pangilinan J."/>
            <person name="Larsson K.H."/>
            <person name="Matsuura K."/>
            <person name="Barry K."/>
            <person name="Labutti K."/>
            <person name="Kuo R."/>
            <person name="Ohm R.A."/>
            <person name="Bhattacharya S.S."/>
            <person name="Shirouzu T."/>
            <person name="Yoshinaga Y."/>
            <person name="Martin F.M."/>
            <person name="Grigoriev I.V."/>
            <person name="Hibbett D.S."/>
        </authorList>
    </citation>
    <scope>NUCLEOTIDE SEQUENCE [LARGE SCALE GENOMIC DNA]</scope>
    <source>
        <strain evidence="2 3">TUFC12733</strain>
    </source>
</reference>